<feature type="compositionally biased region" description="Low complexity" evidence="1">
    <location>
        <begin position="322"/>
        <end position="370"/>
    </location>
</feature>
<feature type="region of interest" description="Disordered" evidence="1">
    <location>
        <begin position="23"/>
        <end position="63"/>
    </location>
</feature>
<protein>
    <submittedName>
        <fullName evidence="3">Uncharacterized protein</fullName>
    </submittedName>
</protein>
<feature type="region of interest" description="Disordered" evidence="1">
    <location>
        <begin position="318"/>
        <end position="391"/>
    </location>
</feature>
<evidence type="ECO:0000313" key="3">
    <source>
        <dbReference type="EMBL" id="AQS22461.1"/>
    </source>
</evidence>
<keyword evidence="3" id="KW-0614">Plasmid</keyword>
<reference evidence="3" key="1">
    <citation type="submission" date="2016-12" db="EMBL/GenBank/DDBJ databases">
        <title>Complete plasmid sequence carrying type IV-like and type VII secretion systems from an atypical mycobacteria strain.</title>
        <authorList>
            <person name="Morgado S."/>
            <person name="Marin M."/>
            <person name="Fonseca E."/>
            <person name="Freitas F."/>
            <person name="Vicente A.C."/>
        </authorList>
    </citation>
    <scope>NUCLEOTIDE SEQUENCE</scope>
    <source>
        <strain evidence="3">CBMA 213</strain>
        <plasmid evidence="3">pCBMA213_2</plasmid>
    </source>
</reference>
<keyword evidence="2" id="KW-1133">Transmembrane helix</keyword>
<evidence type="ECO:0000256" key="1">
    <source>
        <dbReference type="SAM" id="MobiDB-lite"/>
    </source>
</evidence>
<geneLocation type="plasmid" evidence="3">
    <name>pCBMA213_2</name>
</geneLocation>
<gene>
    <name evidence="3" type="ORF">pCBMA213_2_00097</name>
</gene>
<feature type="region of interest" description="Disordered" evidence="1">
    <location>
        <begin position="84"/>
        <end position="107"/>
    </location>
</feature>
<proteinExistence type="predicted"/>
<sequence>MDSSLAHPDVVLAEQQAWVDDLFAEETSPVVPVAPSRDDDGDGDDYAPADSYGPPDTGYGAAEDVYVDQDPGFDVEETAVKAPPVDLDAPAPGVDAPPEQWTPPSDGDAGAKRTLLWLASGVALVAVLIILAFCVFGGGPDKPAVVQHHSPLVPIPASAAPGPAAMPVPQQDVSVPFTATTDSCTPQGSTSPQALTDTTTDSAWVCVRGTQESYLDGQILNVRFTCATSRPESNCSYMLNSLSVTPGWVAKTPGGKDQWLGHRVARLLQFNFYNGDQLAAAPFSIDTGDVHGPYTVTLPSKILASRVDVIIKHTERPPVAPLAPAGAPAGGAANPSDPGAGLGLPGPDSATPTTDAAPPVDPGDPSAGAGTDPADATFAMSQMQFFGHAPN</sequence>
<organism evidence="3">
    <name type="scientific">Mycolicibacterium sp. CBMA 213</name>
    <dbReference type="NCBI Taxonomy" id="1968788"/>
    <lineage>
        <taxon>Bacteria</taxon>
        <taxon>Bacillati</taxon>
        <taxon>Actinomycetota</taxon>
        <taxon>Actinomycetes</taxon>
        <taxon>Mycobacteriales</taxon>
        <taxon>Mycobacteriaceae</taxon>
        <taxon>Mycolicibacterium</taxon>
    </lineage>
</organism>
<evidence type="ECO:0000256" key="2">
    <source>
        <dbReference type="SAM" id="Phobius"/>
    </source>
</evidence>
<dbReference type="EMBL" id="KY349138">
    <property type="protein sequence ID" value="AQS22461.1"/>
    <property type="molecule type" value="Genomic_DNA"/>
</dbReference>
<keyword evidence="2" id="KW-0472">Membrane</keyword>
<keyword evidence="2" id="KW-0812">Transmembrane</keyword>
<name>A0A1S6GKS2_9MYCO</name>
<dbReference type="AlphaFoldDB" id="A0A1S6GKS2"/>
<feature type="transmembrane region" description="Helical" evidence="2">
    <location>
        <begin position="115"/>
        <end position="138"/>
    </location>
</feature>
<dbReference type="RefSeq" id="WP_155909791.1">
    <property type="nucleotide sequence ID" value="NZ_KY349138.1"/>
</dbReference>
<accession>A0A1S6GKS2</accession>